<keyword evidence="1" id="KW-0315">Glutamine amidotransferase</keyword>
<evidence type="ECO:0000313" key="4">
    <source>
        <dbReference type="Proteomes" id="UP001162834"/>
    </source>
</evidence>
<dbReference type="KEGG" id="sbae:DSM104329_02473"/>
<dbReference type="CDD" id="cd01908">
    <property type="entry name" value="YafJ"/>
    <property type="match status" value="1"/>
</dbReference>
<gene>
    <name evidence="3" type="primary">egtC_3</name>
    <name evidence="3" type="ORF">DSM104329_02473</name>
</gene>
<dbReference type="Pfam" id="PF13230">
    <property type="entry name" value="GATase_4"/>
    <property type="match status" value="1"/>
</dbReference>
<dbReference type="Proteomes" id="UP001162834">
    <property type="component" value="Chromosome"/>
</dbReference>
<evidence type="ECO:0000256" key="1">
    <source>
        <dbReference type="ARBA" id="ARBA00022962"/>
    </source>
</evidence>
<dbReference type="PANTHER" id="PTHR43187">
    <property type="entry name" value="GLUTAMINE AMIDOTRANSFERASE DUG3-RELATED"/>
    <property type="match status" value="1"/>
</dbReference>
<evidence type="ECO:0000259" key="2">
    <source>
        <dbReference type="PROSITE" id="PS51278"/>
    </source>
</evidence>
<feature type="domain" description="Glutamine amidotransferase type-2" evidence="2">
    <location>
        <begin position="1"/>
        <end position="303"/>
    </location>
</feature>
<dbReference type="InterPro" id="IPR029055">
    <property type="entry name" value="Ntn_hydrolases_N"/>
</dbReference>
<dbReference type="SUPFAM" id="SSF56235">
    <property type="entry name" value="N-terminal nucleophile aminohydrolases (Ntn hydrolases)"/>
    <property type="match status" value="1"/>
</dbReference>
<organism evidence="3 4">
    <name type="scientific">Capillimicrobium parvum</name>
    <dbReference type="NCBI Taxonomy" id="2884022"/>
    <lineage>
        <taxon>Bacteria</taxon>
        <taxon>Bacillati</taxon>
        <taxon>Actinomycetota</taxon>
        <taxon>Thermoleophilia</taxon>
        <taxon>Solirubrobacterales</taxon>
        <taxon>Capillimicrobiaceae</taxon>
        <taxon>Capillimicrobium</taxon>
    </lineage>
</organism>
<sequence length="303" mass="33913">MLAYLGEPVSLRHILFETDGCLVRQSYSPRMMNTFLNLAGFGMAAWQPQSVREDEPFIYRTTTLPAFDRNLRGLAGKLEPTCAIAHVRGVTYGEQELVGGSNLHPFRFPGATVALAHNGHLRDFSRMRYDLVRHIRPELAERIEGTTDSEWIYALVLSHLDDPYGVPEAGELAEAAERALGVLREVRARLDIDTSSPVNLFITTGQALVATRFSFDYGWYPADDTMLETDLPYVSLWYTAGDSYGRHDGDTRMAGDRGVRSLLIASEPLTEDTSTWLEVPEYSMIMADRASDALALQMRDLDV</sequence>
<dbReference type="GO" id="GO:0016787">
    <property type="term" value="F:hydrolase activity"/>
    <property type="evidence" value="ECO:0007669"/>
    <property type="project" value="UniProtKB-KW"/>
</dbReference>
<dbReference type="PROSITE" id="PS51278">
    <property type="entry name" value="GATASE_TYPE_2"/>
    <property type="match status" value="1"/>
</dbReference>
<dbReference type="InterPro" id="IPR017932">
    <property type="entry name" value="GATase_2_dom"/>
</dbReference>
<dbReference type="InterPro" id="IPR026869">
    <property type="entry name" value="EgtC-like"/>
</dbReference>
<dbReference type="AlphaFoldDB" id="A0A9E7C054"/>
<reference evidence="3" key="1">
    <citation type="journal article" date="2022" name="Int. J. Syst. Evol. Microbiol.">
        <title>Pseudomonas aegrilactucae sp. nov. and Pseudomonas morbosilactucae sp. nov., pathogens causing bacterial rot of lettuce in Japan.</title>
        <authorList>
            <person name="Sawada H."/>
            <person name="Fujikawa T."/>
            <person name="Satou M."/>
        </authorList>
    </citation>
    <scope>NUCLEOTIDE SEQUENCE</scope>
    <source>
        <strain evidence="3">0166_1</strain>
    </source>
</reference>
<protein>
    <submittedName>
        <fullName evidence="3">Gamma-glutamyl-hercynylcysteine sulfoxide hydrolase</fullName>
        <ecNumber evidence="3">3.5.1.118</ecNumber>
    </submittedName>
</protein>
<name>A0A9E7C054_9ACTN</name>
<proteinExistence type="predicted"/>
<evidence type="ECO:0000313" key="3">
    <source>
        <dbReference type="EMBL" id="UGS36075.1"/>
    </source>
</evidence>
<dbReference type="EMBL" id="CP087164">
    <property type="protein sequence ID" value="UGS36075.1"/>
    <property type="molecule type" value="Genomic_DNA"/>
</dbReference>
<dbReference type="InterPro" id="IPR052373">
    <property type="entry name" value="Gamma-glu_amide_hydrolase"/>
</dbReference>
<dbReference type="EC" id="3.5.1.118" evidence="3"/>
<accession>A0A9E7C054</accession>
<keyword evidence="3" id="KW-0378">Hydrolase</keyword>
<dbReference type="Gene3D" id="3.60.20.10">
    <property type="entry name" value="Glutamine Phosphoribosylpyrophosphate, subunit 1, domain 1"/>
    <property type="match status" value="1"/>
</dbReference>
<keyword evidence="4" id="KW-1185">Reference proteome</keyword>
<dbReference type="PANTHER" id="PTHR43187:SF1">
    <property type="entry name" value="GLUTAMINE AMIDOTRANSFERASE DUG3-RELATED"/>
    <property type="match status" value="1"/>
</dbReference>